<evidence type="ECO:0000313" key="1">
    <source>
        <dbReference type="EMBL" id="KAG6596266.1"/>
    </source>
</evidence>
<comment type="caution">
    <text evidence="1">The sequence shown here is derived from an EMBL/GenBank/DDBJ whole genome shotgun (WGS) entry which is preliminary data.</text>
</comment>
<sequence>MSPSCLPEPPLLILSPSPPACCATTTAANGTAAPPAPAPLSLSLAFIDCCSRHWPIPRQGRLSCLFAHHSLTYGDQ</sequence>
<feature type="non-terminal residue" evidence="1">
    <location>
        <position position="1"/>
    </location>
</feature>
<keyword evidence="2" id="KW-1185">Reference proteome</keyword>
<dbReference type="Proteomes" id="UP000685013">
    <property type="component" value="Chromosome 6"/>
</dbReference>
<proteinExistence type="predicted"/>
<evidence type="ECO:0008006" key="3">
    <source>
        <dbReference type="Google" id="ProtNLM"/>
    </source>
</evidence>
<dbReference type="AlphaFoldDB" id="A0AAV6NC20"/>
<organism evidence="1 2">
    <name type="scientific">Cucurbita argyrosperma subsp. sororia</name>
    <dbReference type="NCBI Taxonomy" id="37648"/>
    <lineage>
        <taxon>Eukaryota</taxon>
        <taxon>Viridiplantae</taxon>
        <taxon>Streptophyta</taxon>
        <taxon>Embryophyta</taxon>
        <taxon>Tracheophyta</taxon>
        <taxon>Spermatophyta</taxon>
        <taxon>Magnoliopsida</taxon>
        <taxon>eudicotyledons</taxon>
        <taxon>Gunneridae</taxon>
        <taxon>Pentapetalae</taxon>
        <taxon>rosids</taxon>
        <taxon>fabids</taxon>
        <taxon>Cucurbitales</taxon>
        <taxon>Cucurbitaceae</taxon>
        <taxon>Cucurbiteae</taxon>
        <taxon>Cucurbita</taxon>
    </lineage>
</organism>
<protein>
    <recommendedName>
        <fullName evidence="3">Secreted protein</fullName>
    </recommendedName>
</protein>
<gene>
    <name evidence="1" type="ORF">SDJN03_09446</name>
</gene>
<dbReference type="EMBL" id="JAGKQH010000006">
    <property type="protein sequence ID" value="KAG6596266.1"/>
    <property type="molecule type" value="Genomic_DNA"/>
</dbReference>
<evidence type="ECO:0000313" key="2">
    <source>
        <dbReference type="Proteomes" id="UP000685013"/>
    </source>
</evidence>
<accession>A0AAV6NC20</accession>
<name>A0AAV6NC20_9ROSI</name>
<reference evidence="1 2" key="1">
    <citation type="journal article" date="2021" name="Hortic Res">
        <title>The domestication of Cucurbita argyrosperma as revealed by the genome of its wild relative.</title>
        <authorList>
            <person name="Barrera-Redondo J."/>
            <person name="Sanchez-de la Vega G."/>
            <person name="Aguirre-Liguori J.A."/>
            <person name="Castellanos-Morales G."/>
            <person name="Gutierrez-Guerrero Y.T."/>
            <person name="Aguirre-Dugua X."/>
            <person name="Aguirre-Planter E."/>
            <person name="Tenaillon M.I."/>
            <person name="Lira-Saade R."/>
            <person name="Eguiarte L.E."/>
        </authorList>
    </citation>
    <scope>NUCLEOTIDE SEQUENCE [LARGE SCALE GENOMIC DNA]</scope>
    <source>
        <strain evidence="1">JBR-2021</strain>
    </source>
</reference>